<feature type="domain" description="Tyr recombinase" evidence="7">
    <location>
        <begin position="182"/>
        <end position="371"/>
    </location>
</feature>
<dbReference type="PROSITE" id="PS51900">
    <property type="entry name" value="CB"/>
    <property type="match status" value="1"/>
</dbReference>
<comment type="similarity">
    <text evidence="1">Belongs to the 'phage' integrase family.</text>
</comment>
<comment type="caution">
    <text evidence="9">The sequence shown here is derived from an EMBL/GenBank/DDBJ whole genome shotgun (WGS) entry which is preliminary data.</text>
</comment>
<dbReference type="EMBL" id="JADMLG010000001">
    <property type="protein sequence ID" value="MBH0775067.1"/>
    <property type="molecule type" value="Genomic_DNA"/>
</dbReference>
<keyword evidence="2" id="KW-0229">DNA integration</keyword>
<evidence type="ECO:0000256" key="3">
    <source>
        <dbReference type="ARBA" id="ARBA00023125"/>
    </source>
</evidence>
<feature type="region of interest" description="Disordered" evidence="6">
    <location>
        <begin position="244"/>
        <end position="265"/>
    </location>
</feature>
<dbReference type="GO" id="GO:0006310">
    <property type="term" value="P:DNA recombination"/>
    <property type="evidence" value="ECO:0007669"/>
    <property type="project" value="UniProtKB-KW"/>
</dbReference>
<keyword evidence="10" id="KW-1185">Reference proteome</keyword>
<name>A0A931I787_9NOCA</name>
<dbReference type="InterPro" id="IPR013762">
    <property type="entry name" value="Integrase-like_cat_sf"/>
</dbReference>
<dbReference type="InterPro" id="IPR010998">
    <property type="entry name" value="Integrase_recombinase_N"/>
</dbReference>
<dbReference type="AlphaFoldDB" id="A0A931I787"/>
<dbReference type="GO" id="GO:0015074">
    <property type="term" value="P:DNA integration"/>
    <property type="evidence" value="ECO:0007669"/>
    <property type="project" value="UniProtKB-KW"/>
</dbReference>
<dbReference type="Pfam" id="PF26003">
    <property type="entry name" value="Integrase_N_phage"/>
    <property type="match status" value="1"/>
</dbReference>
<feature type="region of interest" description="Disordered" evidence="6">
    <location>
        <begin position="1"/>
        <end position="38"/>
    </location>
</feature>
<dbReference type="InterPro" id="IPR011010">
    <property type="entry name" value="DNA_brk_join_enz"/>
</dbReference>
<evidence type="ECO:0000256" key="2">
    <source>
        <dbReference type="ARBA" id="ARBA00022908"/>
    </source>
</evidence>
<evidence type="ECO:0000256" key="5">
    <source>
        <dbReference type="PROSITE-ProRule" id="PRU01248"/>
    </source>
</evidence>
<evidence type="ECO:0000256" key="6">
    <source>
        <dbReference type="SAM" id="MobiDB-lite"/>
    </source>
</evidence>
<dbReference type="Gene3D" id="1.10.150.130">
    <property type="match status" value="1"/>
</dbReference>
<dbReference type="PANTHER" id="PTHR30349">
    <property type="entry name" value="PHAGE INTEGRASE-RELATED"/>
    <property type="match status" value="1"/>
</dbReference>
<feature type="domain" description="Core-binding (CB)" evidence="8">
    <location>
        <begin position="77"/>
        <end position="160"/>
    </location>
</feature>
<dbReference type="Pfam" id="PF00589">
    <property type="entry name" value="Phage_integrase"/>
    <property type="match status" value="1"/>
</dbReference>
<dbReference type="CDD" id="cd00397">
    <property type="entry name" value="DNA_BRE_C"/>
    <property type="match status" value="1"/>
</dbReference>
<dbReference type="InterPro" id="IPR050090">
    <property type="entry name" value="Tyrosine_recombinase_XerCD"/>
</dbReference>
<evidence type="ECO:0000313" key="9">
    <source>
        <dbReference type="EMBL" id="MBH0775067.1"/>
    </source>
</evidence>
<evidence type="ECO:0000256" key="4">
    <source>
        <dbReference type="ARBA" id="ARBA00023172"/>
    </source>
</evidence>
<dbReference type="Proteomes" id="UP000655751">
    <property type="component" value="Unassembled WGS sequence"/>
</dbReference>
<dbReference type="InterPro" id="IPR002104">
    <property type="entry name" value="Integrase_catalytic"/>
</dbReference>
<gene>
    <name evidence="9" type="ORF">IT779_02060</name>
</gene>
<keyword evidence="4" id="KW-0233">DNA recombination</keyword>
<protein>
    <submittedName>
        <fullName evidence="9">Tyrosine-type recombinase/integrase</fullName>
    </submittedName>
</protein>
<proteinExistence type="inferred from homology"/>
<dbReference type="Gene3D" id="1.10.443.10">
    <property type="entry name" value="Intergrase catalytic core"/>
    <property type="match status" value="1"/>
</dbReference>
<keyword evidence="3 5" id="KW-0238">DNA-binding</keyword>
<dbReference type="Pfam" id="PF14659">
    <property type="entry name" value="Phage_int_SAM_3"/>
    <property type="match status" value="1"/>
</dbReference>
<dbReference type="InterPro" id="IPR004107">
    <property type="entry name" value="Integrase_SAM-like_N"/>
</dbReference>
<evidence type="ECO:0000259" key="7">
    <source>
        <dbReference type="PROSITE" id="PS51898"/>
    </source>
</evidence>
<organism evidence="9 10">
    <name type="scientific">Nocardia bovistercoris</name>
    <dbReference type="NCBI Taxonomy" id="2785916"/>
    <lineage>
        <taxon>Bacteria</taxon>
        <taxon>Bacillati</taxon>
        <taxon>Actinomycetota</taxon>
        <taxon>Actinomycetes</taxon>
        <taxon>Mycobacteriales</taxon>
        <taxon>Nocardiaceae</taxon>
        <taxon>Nocardia</taxon>
    </lineage>
</organism>
<reference evidence="9" key="1">
    <citation type="submission" date="2020-11" db="EMBL/GenBank/DDBJ databases">
        <title>Nocardia NEAU-351.nov., a novel actinomycete isolated from the cow dung.</title>
        <authorList>
            <person name="Zhang X."/>
        </authorList>
    </citation>
    <scope>NUCLEOTIDE SEQUENCE</scope>
    <source>
        <strain evidence="9">NEAU-351</strain>
    </source>
</reference>
<dbReference type="SUPFAM" id="SSF56349">
    <property type="entry name" value="DNA breaking-rejoining enzymes"/>
    <property type="match status" value="1"/>
</dbReference>
<dbReference type="PANTHER" id="PTHR30349:SF64">
    <property type="entry name" value="PROPHAGE INTEGRASE INTD-RELATED"/>
    <property type="match status" value="1"/>
</dbReference>
<sequence length="391" mass="43823">MEEERRPKRSFGSLRQLSSGRWQARYTGPDLRRHKAPKTFSTDDEAKAWLQKRHREIRDGLWTPPGVAVGAPTAASLTLSAYATGWLARRQVRGRPLKERTKDHYTDLLELHILPELGTLPLRSINRGDIESWYEKTLVDRPTYRAHAYSLLRTIFATAEHEGRITVNPVQIRGAGAVESVHEAPPATLEQLAIIVEEMPERLRLMVQLAAWCALRFGELTELRRESVVVANDRVTLSVRRGAVRTKRGRRADSTKSRAGSRQVTVPPHLRSEVLGHLRDHTGRAPDALLFPANHGGHLAPSTLYRHYYRARKTANRPDLHFHDLRVTGATMAAVAGATLKELQTRLGHSTVAAAMRYQRVAQGRDVELASKLSAMVPKAAPSNETDESET</sequence>
<accession>A0A931I787</accession>
<dbReference type="GO" id="GO:0003677">
    <property type="term" value="F:DNA binding"/>
    <property type="evidence" value="ECO:0007669"/>
    <property type="project" value="UniProtKB-UniRule"/>
</dbReference>
<dbReference type="InterPro" id="IPR044068">
    <property type="entry name" value="CB"/>
</dbReference>
<dbReference type="PROSITE" id="PS51898">
    <property type="entry name" value="TYR_RECOMBINASE"/>
    <property type="match status" value="1"/>
</dbReference>
<evidence type="ECO:0000259" key="8">
    <source>
        <dbReference type="PROSITE" id="PS51900"/>
    </source>
</evidence>
<dbReference type="InterPro" id="IPR058717">
    <property type="entry name" value="Phage_L5_Integrase_N"/>
</dbReference>
<evidence type="ECO:0000256" key="1">
    <source>
        <dbReference type="ARBA" id="ARBA00008857"/>
    </source>
</evidence>
<evidence type="ECO:0000313" key="10">
    <source>
        <dbReference type="Proteomes" id="UP000655751"/>
    </source>
</evidence>